<dbReference type="PROSITE" id="PS50979">
    <property type="entry name" value="BC"/>
    <property type="match status" value="1"/>
</dbReference>
<keyword evidence="5" id="KW-0092">Biotin</keyword>
<dbReference type="PROSITE" id="PS00867">
    <property type="entry name" value="CPSASE_2"/>
    <property type="match status" value="1"/>
</dbReference>
<accession>A0A8I1DEX0</accession>
<keyword evidence="4 6" id="KW-0067">ATP-binding</keyword>
<dbReference type="InterPro" id="IPR050856">
    <property type="entry name" value="Biotin_carboxylase_complex"/>
</dbReference>
<protein>
    <recommendedName>
        <fullName evidence="1">biotin carboxylase</fullName>
        <ecNumber evidence="1">6.3.4.14</ecNumber>
    </recommendedName>
</protein>
<evidence type="ECO:0000256" key="2">
    <source>
        <dbReference type="ARBA" id="ARBA00022598"/>
    </source>
</evidence>
<evidence type="ECO:0000256" key="3">
    <source>
        <dbReference type="ARBA" id="ARBA00022741"/>
    </source>
</evidence>
<name>A0A8I1DEX0_THEIN</name>
<evidence type="ECO:0000259" key="7">
    <source>
        <dbReference type="PROSITE" id="PS50975"/>
    </source>
</evidence>
<evidence type="ECO:0000256" key="1">
    <source>
        <dbReference type="ARBA" id="ARBA00013263"/>
    </source>
</evidence>
<keyword evidence="10" id="KW-1185">Reference proteome</keyword>
<evidence type="ECO:0000259" key="8">
    <source>
        <dbReference type="PROSITE" id="PS50979"/>
    </source>
</evidence>
<gene>
    <name evidence="9" type="ORF">I8U20_02520</name>
</gene>
<dbReference type="InterPro" id="IPR011764">
    <property type="entry name" value="Biotin_carboxylation_dom"/>
</dbReference>
<dbReference type="InterPro" id="IPR005482">
    <property type="entry name" value="Biotin_COase_C"/>
</dbReference>
<feature type="domain" description="Biotin carboxylation" evidence="8">
    <location>
        <begin position="1"/>
        <end position="443"/>
    </location>
</feature>
<dbReference type="PANTHER" id="PTHR18866:SF33">
    <property type="entry name" value="METHYLCROTONOYL-COA CARBOXYLASE SUBUNIT ALPHA, MITOCHONDRIAL-RELATED"/>
    <property type="match status" value="1"/>
</dbReference>
<dbReference type="EC" id="6.3.4.14" evidence="1"/>
<dbReference type="SUPFAM" id="SSF51246">
    <property type="entry name" value="Rudiment single hybrid motif"/>
    <property type="match status" value="1"/>
</dbReference>
<dbReference type="InterPro" id="IPR011761">
    <property type="entry name" value="ATP-grasp"/>
</dbReference>
<evidence type="ECO:0000313" key="9">
    <source>
        <dbReference type="EMBL" id="MBH8594196.1"/>
    </source>
</evidence>
<dbReference type="InterPro" id="IPR005481">
    <property type="entry name" value="BC-like_N"/>
</dbReference>
<reference evidence="9 10" key="1">
    <citation type="submission" date="2020-12" db="EMBL/GenBank/DDBJ databases">
        <title>WGS of Thermoactinomyces spp.</title>
        <authorList>
            <person name="Cheng K."/>
        </authorList>
    </citation>
    <scope>NUCLEOTIDE SEQUENCE [LARGE SCALE GENOMIC DNA]</scope>
    <source>
        <strain evidence="10">CICC 10671\DSM 43846</strain>
    </source>
</reference>
<dbReference type="InterPro" id="IPR011054">
    <property type="entry name" value="Rudment_hybrid_motif"/>
</dbReference>
<dbReference type="Pfam" id="PF02786">
    <property type="entry name" value="CPSase_L_D2"/>
    <property type="match status" value="1"/>
</dbReference>
<dbReference type="FunFam" id="3.40.50.20:FF:000010">
    <property type="entry name" value="Propionyl-CoA carboxylase subunit alpha"/>
    <property type="match status" value="1"/>
</dbReference>
<dbReference type="NCBIfam" id="NF006367">
    <property type="entry name" value="PRK08591.1"/>
    <property type="match status" value="1"/>
</dbReference>
<sequence length="443" mass="48504">MKKVLIANRGEIACRIIRTCREKGLKTVAVYSEADQEMPFVKMADEAVCIGPPPVPKSYLNKEALLDAAFETKADAIHPGYGFLSENAVFAEKVQANGLIWIGSDPSVISRMGDKVVARQTMKKAGIPVIPGSDGLSRPEDAVAVAGEMGYPVLVKASAGGGGIGMQVCLNEDELKKHFQPLKNRAKAYFGHDGLFIEKVISPARHVEVQIAADQHGNVVHLFERECSVQRRNQKVIEEGLSPSIYESTREKLRKAAVEAAKAAQFTGVGTVEFLVDATEQFYFLEMNTRLQVEHPVTEAITGVDLVDWQICLAEGKPLPLKQEEISGRGHAMEFRIYAEDPERFLPSPGKVTQLSFPEGEGVRVDTGIQEGNVVSPFYDPMIAKLIVSGCNRAEVLKKAGEALQKCKVEGIKTNLPLLKSVLESEPFQQGSYDTKLIQNILK</sequence>
<dbReference type="Pfam" id="PF02785">
    <property type="entry name" value="Biotin_carb_C"/>
    <property type="match status" value="1"/>
</dbReference>
<dbReference type="InterPro" id="IPR005479">
    <property type="entry name" value="CPAse_ATP-bd"/>
</dbReference>
<evidence type="ECO:0000256" key="5">
    <source>
        <dbReference type="ARBA" id="ARBA00023267"/>
    </source>
</evidence>
<dbReference type="PANTHER" id="PTHR18866">
    <property type="entry name" value="CARBOXYLASE:PYRUVATE/ACETYL-COA/PROPIONYL-COA CARBOXYLASE"/>
    <property type="match status" value="1"/>
</dbReference>
<keyword evidence="3 6" id="KW-0547">Nucleotide-binding</keyword>
<feature type="domain" description="ATP-grasp" evidence="7">
    <location>
        <begin position="119"/>
        <end position="315"/>
    </location>
</feature>
<dbReference type="Pfam" id="PF00289">
    <property type="entry name" value="Biotin_carb_N"/>
    <property type="match status" value="1"/>
</dbReference>
<comment type="caution">
    <text evidence="9">The sequence shown here is derived from an EMBL/GenBank/DDBJ whole genome shotgun (WGS) entry which is preliminary data.</text>
</comment>
<dbReference type="PROSITE" id="PS00866">
    <property type="entry name" value="CPSASE_1"/>
    <property type="match status" value="1"/>
</dbReference>
<dbReference type="GO" id="GO:0046872">
    <property type="term" value="F:metal ion binding"/>
    <property type="evidence" value="ECO:0007669"/>
    <property type="project" value="InterPro"/>
</dbReference>
<dbReference type="SUPFAM" id="SSF52440">
    <property type="entry name" value="PreATP-grasp domain"/>
    <property type="match status" value="1"/>
</dbReference>
<dbReference type="GO" id="GO:0004075">
    <property type="term" value="F:biotin carboxylase activity"/>
    <property type="evidence" value="ECO:0007669"/>
    <property type="project" value="UniProtKB-EC"/>
</dbReference>
<dbReference type="SUPFAM" id="SSF56059">
    <property type="entry name" value="Glutathione synthetase ATP-binding domain-like"/>
    <property type="match status" value="1"/>
</dbReference>
<dbReference type="EMBL" id="JAECVW010000001">
    <property type="protein sequence ID" value="MBH8594196.1"/>
    <property type="molecule type" value="Genomic_DNA"/>
</dbReference>
<dbReference type="Proteomes" id="UP000633619">
    <property type="component" value="Unassembled WGS sequence"/>
</dbReference>
<dbReference type="InterPro" id="IPR016185">
    <property type="entry name" value="PreATP-grasp_dom_sf"/>
</dbReference>
<evidence type="ECO:0000256" key="4">
    <source>
        <dbReference type="ARBA" id="ARBA00022840"/>
    </source>
</evidence>
<dbReference type="AlphaFoldDB" id="A0A8I1DEX0"/>
<keyword evidence="2" id="KW-0436">Ligase</keyword>
<organism evidence="9 10">
    <name type="scientific">Thermoactinomyces intermedius</name>
    <dbReference type="NCBI Taxonomy" id="2024"/>
    <lineage>
        <taxon>Bacteria</taxon>
        <taxon>Bacillati</taxon>
        <taxon>Bacillota</taxon>
        <taxon>Bacilli</taxon>
        <taxon>Bacillales</taxon>
        <taxon>Thermoactinomycetaceae</taxon>
        <taxon>Thermoactinomyces</taxon>
    </lineage>
</organism>
<dbReference type="SMART" id="SM00878">
    <property type="entry name" value="Biotin_carb_C"/>
    <property type="match status" value="1"/>
</dbReference>
<dbReference type="GO" id="GO:0005524">
    <property type="term" value="F:ATP binding"/>
    <property type="evidence" value="ECO:0007669"/>
    <property type="project" value="UniProtKB-UniRule"/>
</dbReference>
<evidence type="ECO:0000313" key="10">
    <source>
        <dbReference type="Proteomes" id="UP000633619"/>
    </source>
</evidence>
<dbReference type="PROSITE" id="PS50975">
    <property type="entry name" value="ATP_GRASP"/>
    <property type="match status" value="1"/>
</dbReference>
<evidence type="ECO:0000256" key="6">
    <source>
        <dbReference type="PROSITE-ProRule" id="PRU00409"/>
    </source>
</evidence>
<dbReference type="Gene3D" id="3.30.470.20">
    <property type="entry name" value="ATP-grasp fold, B domain"/>
    <property type="match status" value="1"/>
</dbReference>
<proteinExistence type="predicted"/>
<dbReference type="RefSeq" id="WP_181731208.1">
    <property type="nucleotide sequence ID" value="NZ_JACEIR010000001.1"/>
</dbReference>